<sequence length="130" mass="14391">MRSPTTAQVFHLALMVAQARERPQLDVPKLVVLVLSLCMHGTNNIVCLPTRIFSCANTTVPRQIARHDPGRSKLSRKCWTCCCAARAGGAVSCRCLVPKHSQRRACLPRKPNARGPIRRSPARHRGMAEN</sequence>
<gene>
    <name evidence="1" type="ORF">FA95DRAFT_956703</name>
</gene>
<comment type="caution">
    <text evidence="1">The sequence shown here is derived from an EMBL/GenBank/DDBJ whole genome shotgun (WGS) entry which is preliminary data.</text>
</comment>
<reference evidence="1" key="1">
    <citation type="submission" date="2021-02" db="EMBL/GenBank/DDBJ databases">
        <authorList>
            <consortium name="DOE Joint Genome Institute"/>
            <person name="Ahrendt S."/>
            <person name="Looney B.P."/>
            <person name="Miyauchi S."/>
            <person name="Morin E."/>
            <person name="Drula E."/>
            <person name="Courty P.E."/>
            <person name="Chicoki N."/>
            <person name="Fauchery L."/>
            <person name="Kohler A."/>
            <person name="Kuo A."/>
            <person name="Labutti K."/>
            <person name="Pangilinan J."/>
            <person name="Lipzen A."/>
            <person name="Riley R."/>
            <person name="Andreopoulos W."/>
            <person name="He G."/>
            <person name="Johnson J."/>
            <person name="Barry K.W."/>
            <person name="Grigoriev I.V."/>
            <person name="Nagy L."/>
            <person name="Hibbett D."/>
            <person name="Henrissat B."/>
            <person name="Matheny P.B."/>
            <person name="Labbe J."/>
            <person name="Martin F."/>
        </authorList>
    </citation>
    <scope>NUCLEOTIDE SEQUENCE</scope>
    <source>
        <strain evidence="1">FP105234-sp</strain>
    </source>
</reference>
<accession>A0ACB8R8H5</accession>
<reference evidence="1" key="2">
    <citation type="journal article" date="2022" name="New Phytol.">
        <title>Evolutionary transition to the ectomycorrhizal habit in the genomes of a hyperdiverse lineage of mushroom-forming fungi.</title>
        <authorList>
            <person name="Looney B."/>
            <person name="Miyauchi S."/>
            <person name="Morin E."/>
            <person name="Drula E."/>
            <person name="Courty P.E."/>
            <person name="Kohler A."/>
            <person name="Kuo A."/>
            <person name="LaButti K."/>
            <person name="Pangilinan J."/>
            <person name="Lipzen A."/>
            <person name="Riley R."/>
            <person name="Andreopoulos W."/>
            <person name="He G."/>
            <person name="Johnson J."/>
            <person name="Nolan M."/>
            <person name="Tritt A."/>
            <person name="Barry K.W."/>
            <person name="Grigoriev I.V."/>
            <person name="Nagy L.G."/>
            <person name="Hibbett D."/>
            <person name="Henrissat B."/>
            <person name="Matheny P.B."/>
            <person name="Labbe J."/>
            <person name="Martin F.M."/>
        </authorList>
    </citation>
    <scope>NUCLEOTIDE SEQUENCE</scope>
    <source>
        <strain evidence="1">FP105234-sp</strain>
    </source>
</reference>
<organism evidence="1 2">
    <name type="scientific">Auriscalpium vulgare</name>
    <dbReference type="NCBI Taxonomy" id="40419"/>
    <lineage>
        <taxon>Eukaryota</taxon>
        <taxon>Fungi</taxon>
        <taxon>Dikarya</taxon>
        <taxon>Basidiomycota</taxon>
        <taxon>Agaricomycotina</taxon>
        <taxon>Agaricomycetes</taxon>
        <taxon>Russulales</taxon>
        <taxon>Auriscalpiaceae</taxon>
        <taxon>Auriscalpium</taxon>
    </lineage>
</organism>
<dbReference type="Proteomes" id="UP000814033">
    <property type="component" value="Unassembled WGS sequence"/>
</dbReference>
<keyword evidence="2" id="KW-1185">Reference proteome</keyword>
<proteinExistence type="predicted"/>
<evidence type="ECO:0000313" key="1">
    <source>
        <dbReference type="EMBL" id="KAI0039936.1"/>
    </source>
</evidence>
<dbReference type="EMBL" id="MU276246">
    <property type="protein sequence ID" value="KAI0039936.1"/>
    <property type="molecule type" value="Genomic_DNA"/>
</dbReference>
<protein>
    <submittedName>
        <fullName evidence="1">Uncharacterized protein</fullName>
    </submittedName>
</protein>
<evidence type="ECO:0000313" key="2">
    <source>
        <dbReference type="Proteomes" id="UP000814033"/>
    </source>
</evidence>
<name>A0ACB8R8H5_9AGAM</name>